<feature type="non-terminal residue" evidence="1">
    <location>
        <position position="56"/>
    </location>
</feature>
<gene>
    <name evidence="1" type="ORF">QYT958_LOCUS44594</name>
</gene>
<comment type="caution">
    <text evidence="1">The sequence shown here is derived from an EMBL/GenBank/DDBJ whole genome shotgun (WGS) entry which is preliminary data.</text>
</comment>
<name>A0A822ECT9_9BILA</name>
<dbReference type="EMBL" id="CAJOBR010069829">
    <property type="protein sequence ID" value="CAF5096187.1"/>
    <property type="molecule type" value="Genomic_DNA"/>
</dbReference>
<proteinExistence type="predicted"/>
<dbReference type="AlphaFoldDB" id="A0A822ECT9"/>
<reference evidence="1" key="1">
    <citation type="submission" date="2021-02" db="EMBL/GenBank/DDBJ databases">
        <authorList>
            <person name="Nowell W R."/>
        </authorList>
    </citation>
    <scope>NUCLEOTIDE SEQUENCE</scope>
</reference>
<evidence type="ECO:0000313" key="1">
    <source>
        <dbReference type="EMBL" id="CAF5096187.1"/>
    </source>
</evidence>
<sequence>LCSAFVTDSAIYLHSFTYGYGDKQIIADTWLIQIDNAVNYATVSRDGLCVPLTGNN</sequence>
<organism evidence="1 2">
    <name type="scientific">Rotaria socialis</name>
    <dbReference type="NCBI Taxonomy" id="392032"/>
    <lineage>
        <taxon>Eukaryota</taxon>
        <taxon>Metazoa</taxon>
        <taxon>Spiralia</taxon>
        <taxon>Gnathifera</taxon>
        <taxon>Rotifera</taxon>
        <taxon>Eurotatoria</taxon>
        <taxon>Bdelloidea</taxon>
        <taxon>Philodinida</taxon>
        <taxon>Philodinidae</taxon>
        <taxon>Rotaria</taxon>
    </lineage>
</organism>
<protein>
    <submittedName>
        <fullName evidence="1">Uncharacterized protein</fullName>
    </submittedName>
</protein>
<dbReference type="Proteomes" id="UP000663848">
    <property type="component" value="Unassembled WGS sequence"/>
</dbReference>
<accession>A0A822ECT9</accession>
<feature type="non-terminal residue" evidence="1">
    <location>
        <position position="1"/>
    </location>
</feature>
<evidence type="ECO:0000313" key="2">
    <source>
        <dbReference type="Proteomes" id="UP000663848"/>
    </source>
</evidence>